<accession>F4A264</accession>
<dbReference type="AlphaFoldDB" id="F4A264"/>
<sequence length="436" mass="48551">MTKKITLALAIFVLIASLLTGCKSANEPQQSNQAGDQTNDQTGGSKKLSGEIVMWTYFDQVKWQAESFMSKNPNIKVNVQVFPGDQYENKIRMVLQSGQNAPDVFDLEEAYVGKFIDNPALADLSAMGADKLLEDYAPYLVALGKDKSGKIKAVTDNGSPGGFWYNRKSAKEYLGTDDPDKLSEMFSSWDSIIKLSQDVVQKSGSKVHLLAHFSDAIKIEALSKKPFIEDGKLTIDPAWNDVLDVMREIRSKNLDAKLDPWSPAWGAAINDGSVIAWAMPSWSGFFIDNKDGKANGTVGIAKAPKPYFEGATMRAIYDKSPNKDLAFEFIKYFTTDEYQVENLKKTGNMPAKLSVYKNNMETYKDPLFGDQNILKTYYDIISQVPAHPADRYYRDSINLFGSAASEGITKGQTNEQIFDAFRGKIKNAYPEIELDK</sequence>
<dbReference type="HOGENOM" id="CLU_031285_2_2_9"/>
<feature type="region of interest" description="Disordered" evidence="6">
    <location>
        <begin position="26"/>
        <end position="45"/>
    </location>
</feature>
<feature type="signal peptide" evidence="7">
    <location>
        <begin position="1"/>
        <end position="25"/>
    </location>
</feature>
<organism evidence="8 9">
    <name type="scientific">Mahella australiensis (strain DSM 15567 / CIP 107919 / 50-1 BON)</name>
    <dbReference type="NCBI Taxonomy" id="697281"/>
    <lineage>
        <taxon>Bacteria</taxon>
        <taxon>Bacillati</taxon>
        <taxon>Bacillota</taxon>
        <taxon>Clostridia</taxon>
        <taxon>Thermoanaerobacterales</taxon>
        <taxon>Thermoanaerobacterales Family IV. Incertae Sedis</taxon>
        <taxon>Mahella</taxon>
    </lineage>
</organism>
<evidence type="ECO:0000313" key="9">
    <source>
        <dbReference type="Proteomes" id="UP000008457"/>
    </source>
</evidence>
<dbReference type="InterPro" id="IPR006059">
    <property type="entry name" value="SBP"/>
</dbReference>
<dbReference type="EMBL" id="CP002360">
    <property type="protein sequence ID" value="AEE97203.1"/>
    <property type="molecule type" value="Genomic_DNA"/>
</dbReference>
<dbReference type="KEGG" id="mas:Mahau_2027"/>
<dbReference type="RefSeq" id="WP_013781631.1">
    <property type="nucleotide sequence ID" value="NC_015520.1"/>
</dbReference>
<reference evidence="9" key="1">
    <citation type="submission" date="2010-11" db="EMBL/GenBank/DDBJ databases">
        <title>The complete genome of Mahella australiensis DSM 15567.</title>
        <authorList>
            <consortium name="US DOE Joint Genome Institute (JGI-PGF)"/>
            <person name="Lucas S."/>
            <person name="Copeland A."/>
            <person name="Lapidus A."/>
            <person name="Bruce D."/>
            <person name="Goodwin L."/>
            <person name="Pitluck S."/>
            <person name="Kyrpides N."/>
            <person name="Mavromatis K."/>
            <person name="Pagani I."/>
            <person name="Ivanova N."/>
            <person name="Teshima H."/>
            <person name="Brettin T."/>
            <person name="Detter J.C."/>
            <person name="Han C."/>
            <person name="Tapia R."/>
            <person name="Land M."/>
            <person name="Hauser L."/>
            <person name="Markowitz V."/>
            <person name="Cheng J.-F."/>
            <person name="Hugenholtz P."/>
            <person name="Woyke T."/>
            <person name="Wu D."/>
            <person name="Spring S."/>
            <person name="Pukall R."/>
            <person name="Steenblock K."/>
            <person name="Schneider S."/>
            <person name="Klenk H.-P."/>
            <person name="Eisen J.A."/>
        </authorList>
    </citation>
    <scope>NUCLEOTIDE SEQUENCE [LARGE SCALE GENOMIC DNA]</scope>
    <source>
        <strain evidence="9">DSM 15567 / CIP 107919 / 50-1 BON</strain>
    </source>
</reference>
<evidence type="ECO:0000256" key="1">
    <source>
        <dbReference type="ARBA" id="ARBA00022475"/>
    </source>
</evidence>
<evidence type="ECO:0000256" key="4">
    <source>
        <dbReference type="ARBA" id="ARBA00023139"/>
    </source>
</evidence>
<protein>
    <submittedName>
        <fullName evidence="8">Extracellular solute-binding protein family 1</fullName>
    </submittedName>
</protein>
<evidence type="ECO:0000256" key="7">
    <source>
        <dbReference type="SAM" id="SignalP"/>
    </source>
</evidence>
<evidence type="ECO:0000256" key="6">
    <source>
        <dbReference type="SAM" id="MobiDB-lite"/>
    </source>
</evidence>
<keyword evidence="3" id="KW-0472">Membrane</keyword>
<feature type="compositionally biased region" description="Polar residues" evidence="6">
    <location>
        <begin position="26"/>
        <end position="44"/>
    </location>
</feature>
<dbReference type="PANTHER" id="PTHR43649">
    <property type="entry name" value="ARABINOSE-BINDING PROTEIN-RELATED"/>
    <property type="match status" value="1"/>
</dbReference>
<dbReference type="PROSITE" id="PS51257">
    <property type="entry name" value="PROKAR_LIPOPROTEIN"/>
    <property type="match status" value="1"/>
</dbReference>
<dbReference type="SUPFAM" id="SSF53850">
    <property type="entry name" value="Periplasmic binding protein-like II"/>
    <property type="match status" value="1"/>
</dbReference>
<keyword evidence="4" id="KW-0564">Palmitate</keyword>
<reference evidence="8 9" key="2">
    <citation type="journal article" date="2011" name="Stand. Genomic Sci.">
        <title>Complete genome sequence of Mahella australiensis type strain (50-1 BON).</title>
        <authorList>
            <person name="Sikorski J."/>
            <person name="Teshima H."/>
            <person name="Nolan M."/>
            <person name="Lucas S."/>
            <person name="Hammon N."/>
            <person name="Deshpande S."/>
            <person name="Cheng J.F."/>
            <person name="Pitluck S."/>
            <person name="Liolios K."/>
            <person name="Pagani I."/>
            <person name="Ivanova N."/>
            <person name="Huntemann M."/>
            <person name="Mavromatis K."/>
            <person name="Ovchinikova G."/>
            <person name="Pati A."/>
            <person name="Tapia R."/>
            <person name="Han C."/>
            <person name="Goodwin L."/>
            <person name="Chen A."/>
            <person name="Palaniappan K."/>
            <person name="Land M."/>
            <person name="Hauser L."/>
            <person name="Ngatchou-Djao O.D."/>
            <person name="Rohde M."/>
            <person name="Pukall R."/>
            <person name="Spring S."/>
            <person name="Abt B."/>
            <person name="Goker M."/>
            <person name="Detter J.C."/>
            <person name="Woyke T."/>
            <person name="Bristow J."/>
            <person name="Markowitz V."/>
            <person name="Hugenholtz P."/>
            <person name="Eisen J.A."/>
            <person name="Kyrpides N.C."/>
            <person name="Klenk H.P."/>
            <person name="Lapidus A."/>
        </authorList>
    </citation>
    <scope>NUCLEOTIDE SEQUENCE [LARGE SCALE GENOMIC DNA]</scope>
    <source>
        <strain evidence="9">DSM 15567 / CIP 107919 / 50-1 BON</strain>
    </source>
</reference>
<dbReference type="InterPro" id="IPR050490">
    <property type="entry name" value="Bact_solute-bd_prot1"/>
</dbReference>
<dbReference type="eggNOG" id="COG1653">
    <property type="taxonomic scope" value="Bacteria"/>
</dbReference>
<dbReference type="PANTHER" id="PTHR43649:SF33">
    <property type="entry name" value="POLYGALACTURONAN_RHAMNOGALACTURONAN-BINDING PROTEIN YTCQ"/>
    <property type="match status" value="1"/>
</dbReference>
<dbReference type="Pfam" id="PF13416">
    <property type="entry name" value="SBP_bac_8"/>
    <property type="match status" value="1"/>
</dbReference>
<name>F4A264_MAHA5</name>
<dbReference type="OrthoDB" id="55273at2"/>
<keyword evidence="9" id="KW-1185">Reference proteome</keyword>
<keyword evidence="2 7" id="KW-0732">Signal</keyword>
<dbReference type="Gene3D" id="3.40.190.10">
    <property type="entry name" value="Periplasmic binding protein-like II"/>
    <property type="match status" value="1"/>
</dbReference>
<gene>
    <name evidence="8" type="ordered locus">Mahau_2027</name>
</gene>
<feature type="chain" id="PRO_5003304243" evidence="7">
    <location>
        <begin position="26"/>
        <end position="436"/>
    </location>
</feature>
<keyword evidence="5" id="KW-0449">Lipoprotein</keyword>
<proteinExistence type="predicted"/>
<evidence type="ECO:0000256" key="5">
    <source>
        <dbReference type="ARBA" id="ARBA00023288"/>
    </source>
</evidence>
<evidence type="ECO:0000313" key="8">
    <source>
        <dbReference type="EMBL" id="AEE97203.1"/>
    </source>
</evidence>
<dbReference type="STRING" id="697281.Mahau_2027"/>
<evidence type="ECO:0000256" key="3">
    <source>
        <dbReference type="ARBA" id="ARBA00023136"/>
    </source>
</evidence>
<keyword evidence="1" id="KW-1003">Cell membrane</keyword>
<dbReference type="Proteomes" id="UP000008457">
    <property type="component" value="Chromosome"/>
</dbReference>
<evidence type="ECO:0000256" key="2">
    <source>
        <dbReference type="ARBA" id="ARBA00022729"/>
    </source>
</evidence>